<feature type="domain" description="Peptidase A1" evidence="3">
    <location>
        <begin position="45"/>
        <end position="432"/>
    </location>
</feature>
<dbReference type="PANTHER" id="PTHR47966">
    <property type="entry name" value="BETA-SITE APP-CLEAVING ENZYME, ISOFORM A-RELATED"/>
    <property type="match status" value="1"/>
</dbReference>
<gene>
    <name evidence="4" type="ORF">M422DRAFT_260590</name>
</gene>
<dbReference type="OrthoDB" id="2747330at2759"/>
<dbReference type="Gene3D" id="2.40.70.10">
    <property type="entry name" value="Acid Proteases"/>
    <property type="match status" value="2"/>
</dbReference>
<keyword evidence="5" id="KW-1185">Reference proteome</keyword>
<dbReference type="GO" id="GO:0006508">
    <property type="term" value="P:proteolysis"/>
    <property type="evidence" value="ECO:0007669"/>
    <property type="project" value="InterPro"/>
</dbReference>
<dbReference type="HOGENOM" id="CLU_043855_0_0_1"/>
<organism evidence="4 5">
    <name type="scientific">Sphaerobolus stellatus (strain SS14)</name>
    <dbReference type="NCBI Taxonomy" id="990650"/>
    <lineage>
        <taxon>Eukaryota</taxon>
        <taxon>Fungi</taxon>
        <taxon>Dikarya</taxon>
        <taxon>Basidiomycota</taxon>
        <taxon>Agaricomycotina</taxon>
        <taxon>Agaricomycetes</taxon>
        <taxon>Phallomycetidae</taxon>
        <taxon>Geastrales</taxon>
        <taxon>Sphaerobolaceae</taxon>
        <taxon>Sphaerobolus</taxon>
    </lineage>
</organism>
<protein>
    <recommendedName>
        <fullName evidence="3">Peptidase A1 domain-containing protein</fullName>
    </recommendedName>
</protein>
<feature type="chain" id="PRO_5002204926" description="Peptidase A1 domain-containing protein" evidence="2">
    <location>
        <begin position="21"/>
        <end position="512"/>
    </location>
</feature>
<dbReference type="Proteomes" id="UP000054279">
    <property type="component" value="Unassembled WGS sequence"/>
</dbReference>
<evidence type="ECO:0000313" key="4">
    <source>
        <dbReference type="EMBL" id="KIJ36959.1"/>
    </source>
</evidence>
<comment type="similarity">
    <text evidence="1">Belongs to the peptidase A1 family.</text>
</comment>
<reference evidence="4 5" key="1">
    <citation type="submission" date="2014-06" db="EMBL/GenBank/DDBJ databases">
        <title>Evolutionary Origins and Diversification of the Mycorrhizal Mutualists.</title>
        <authorList>
            <consortium name="DOE Joint Genome Institute"/>
            <consortium name="Mycorrhizal Genomics Consortium"/>
            <person name="Kohler A."/>
            <person name="Kuo A."/>
            <person name="Nagy L.G."/>
            <person name="Floudas D."/>
            <person name="Copeland A."/>
            <person name="Barry K.W."/>
            <person name="Cichocki N."/>
            <person name="Veneault-Fourrey C."/>
            <person name="LaButti K."/>
            <person name="Lindquist E.A."/>
            <person name="Lipzen A."/>
            <person name="Lundell T."/>
            <person name="Morin E."/>
            <person name="Murat C."/>
            <person name="Riley R."/>
            <person name="Ohm R."/>
            <person name="Sun H."/>
            <person name="Tunlid A."/>
            <person name="Henrissat B."/>
            <person name="Grigoriev I.V."/>
            <person name="Hibbett D.S."/>
            <person name="Martin F."/>
        </authorList>
    </citation>
    <scope>NUCLEOTIDE SEQUENCE [LARGE SCALE GENOMIC DNA]</scope>
    <source>
        <strain evidence="4 5">SS14</strain>
    </source>
</reference>
<dbReference type="InterPro" id="IPR033121">
    <property type="entry name" value="PEPTIDASE_A1"/>
</dbReference>
<evidence type="ECO:0000259" key="3">
    <source>
        <dbReference type="PROSITE" id="PS51767"/>
    </source>
</evidence>
<name>A0A0C9UQJ7_SPHS4</name>
<proteinExistence type="inferred from homology"/>
<dbReference type="PROSITE" id="PS51767">
    <property type="entry name" value="PEPTIDASE_A1"/>
    <property type="match status" value="1"/>
</dbReference>
<dbReference type="PANTHER" id="PTHR47966:SF51">
    <property type="entry name" value="BETA-SITE APP-CLEAVING ENZYME, ISOFORM A-RELATED"/>
    <property type="match status" value="1"/>
</dbReference>
<dbReference type="InterPro" id="IPR001461">
    <property type="entry name" value="Aspartic_peptidase_A1"/>
</dbReference>
<evidence type="ECO:0000313" key="5">
    <source>
        <dbReference type="Proteomes" id="UP000054279"/>
    </source>
</evidence>
<dbReference type="InterPro" id="IPR021109">
    <property type="entry name" value="Peptidase_aspartic_dom_sf"/>
</dbReference>
<dbReference type="AlphaFoldDB" id="A0A0C9UQJ7"/>
<evidence type="ECO:0000256" key="2">
    <source>
        <dbReference type="SAM" id="SignalP"/>
    </source>
</evidence>
<accession>A0A0C9UQJ7</accession>
<dbReference type="GO" id="GO:0004190">
    <property type="term" value="F:aspartic-type endopeptidase activity"/>
    <property type="evidence" value="ECO:0007669"/>
    <property type="project" value="InterPro"/>
</dbReference>
<feature type="signal peptide" evidence="2">
    <location>
        <begin position="1"/>
        <end position="20"/>
    </location>
</feature>
<dbReference type="EMBL" id="KN837173">
    <property type="protein sequence ID" value="KIJ36959.1"/>
    <property type="molecule type" value="Genomic_DNA"/>
</dbReference>
<evidence type="ECO:0000256" key="1">
    <source>
        <dbReference type="ARBA" id="ARBA00007447"/>
    </source>
</evidence>
<sequence length="512" mass="55625">MLHLFHVALLGGNMVLSSYAKGWVRLPTSGPDNFNSSDPSANLYYVNNILLGTPPAPLYIHLDISSPSFTVNSESCMFCGDGNFFDSSLSTTFVSLNETVESKLADAFGLTNTLRISSGQDIFSFGGIRGSPSRPSALKLVDWIQGQFDGSATRGTPLVEIISNNNIPLSKAGFYVDIVNATLRASHPLTELYEQGLLQNPVVGFSLKTVGNESSITIGALDQEDYIGELNWVEAEIPQPDWELPTVIAIDAFGGISEGEVNGKIILYLNTSKHIIHVMTSFVSLELIGVFSAIMLPWKTHIDFPNLFVEPLTTHTIFHTSAVGEDMSECGFFQAPGATNSTSDTYFQKVWYPLRDVLPVVINGVTYNVDRDKNLALLQSSRDPSLCQSGLLFYNSTTSSVQGSLGLPFFRSAYVAYRFPTADCPKAFYGFAFQKGSNVSASVIAQKPNSTPTSSAQCLQFSTPTETPALNIPPTLQASIGYNGKYKVFGKENAPEVQLINAGELMAMDWPN</sequence>
<keyword evidence="2" id="KW-0732">Signal</keyword>
<dbReference type="SUPFAM" id="SSF50630">
    <property type="entry name" value="Acid proteases"/>
    <property type="match status" value="1"/>
</dbReference>